<dbReference type="InterPro" id="IPR021375">
    <property type="entry name" value="DUF2997"/>
</dbReference>
<evidence type="ECO:0000313" key="2">
    <source>
        <dbReference type="Proteomes" id="UP000772181"/>
    </source>
</evidence>
<name>A0A933GJ46_UNCTE</name>
<reference evidence="1" key="1">
    <citation type="submission" date="2020-07" db="EMBL/GenBank/DDBJ databases">
        <title>Huge and variable diversity of episymbiotic CPR bacteria and DPANN archaea in groundwater ecosystems.</title>
        <authorList>
            <person name="He C.Y."/>
            <person name="Keren R."/>
            <person name="Whittaker M."/>
            <person name="Farag I.F."/>
            <person name="Doudna J."/>
            <person name="Cate J.H.D."/>
            <person name="Banfield J.F."/>
        </authorList>
    </citation>
    <scope>NUCLEOTIDE SEQUENCE</scope>
    <source>
        <strain evidence="1">NC_groundwater_1482_Ag_S-0.65um_47_24</strain>
    </source>
</reference>
<accession>A0A933GJ46</accession>
<comment type="caution">
    <text evidence="1">The sequence shown here is derived from an EMBL/GenBank/DDBJ whole genome shotgun (WGS) entry which is preliminary data.</text>
</comment>
<evidence type="ECO:0000313" key="1">
    <source>
        <dbReference type="EMBL" id="MBI4594816.1"/>
    </source>
</evidence>
<dbReference type="EMBL" id="JACQWF010000016">
    <property type="protein sequence ID" value="MBI4594816.1"/>
    <property type="molecule type" value="Genomic_DNA"/>
</dbReference>
<protein>
    <submittedName>
        <fullName evidence="1">DUF2997 domain-containing protein</fullName>
    </submittedName>
</protein>
<dbReference type="Pfam" id="PF11211">
    <property type="entry name" value="DUF2997"/>
    <property type="match status" value="1"/>
</dbReference>
<proteinExistence type="predicted"/>
<gene>
    <name evidence="1" type="ORF">HY730_00375</name>
</gene>
<dbReference type="Proteomes" id="UP000772181">
    <property type="component" value="Unassembled WGS sequence"/>
</dbReference>
<organism evidence="1 2">
    <name type="scientific">Tectimicrobiota bacterium</name>
    <dbReference type="NCBI Taxonomy" id="2528274"/>
    <lineage>
        <taxon>Bacteria</taxon>
        <taxon>Pseudomonadati</taxon>
        <taxon>Nitrospinota/Tectimicrobiota group</taxon>
        <taxon>Candidatus Tectimicrobiota</taxon>
    </lineage>
</organism>
<dbReference type="AlphaFoldDB" id="A0A933GJ46"/>
<sequence length="63" mass="6994">MPEIVLTFVKGEVKVEAFGFKGQSCAEATKFLKDALGESTDFQQKAEWFETNLEFGLNTNLCG</sequence>